<organism evidence="2 3">
    <name type="scientific">Ornithinimicrobium kibberense</name>
    <dbReference type="NCBI Taxonomy" id="282060"/>
    <lineage>
        <taxon>Bacteria</taxon>
        <taxon>Bacillati</taxon>
        <taxon>Actinomycetota</taxon>
        <taxon>Actinomycetes</taxon>
        <taxon>Micrococcales</taxon>
        <taxon>Ornithinimicrobiaceae</taxon>
        <taxon>Ornithinimicrobium</taxon>
    </lineage>
</organism>
<gene>
    <name evidence="2" type="ORF">ACFFN0_02095</name>
</gene>
<evidence type="ECO:0000256" key="1">
    <source>
        <dbReference type="SAM" id="Phobius"/>
    </source>
</evidence>
<keyword evidence="1" id="KW-1133">Transmembrane helix</keyword>
<feature type="transmembrane region" description="Helical" evidence="1">
    <location>
        <begin position="163"/>
        <end position="183"/>
    </location>
</feature>
<dbReference type="EMBL" id="JBHMAX010000005">
    <property type="protein sequence ID" value="MFB9730829.1"/>
    <property type="molecule type" value="Genomic_DNA"/>
</dbReference>
<evidence type="ECO:0000313" key="2">
    <source>
        <dbReference type="EMBL" id="MFB9730829.1"/>
    </source>
</evidence>
<sequence>MTAAAALLTGIVATGTFDTGGVNSTPNVIAAQWTAAERTGVGLAEAELRATEQAAARTTGSAPAETSGDPVEALRVAAGAHARSGGDPGRSSETAAEIAEAAVLVGRTLAAPAAGDAADDATEGGSVAEDLTAARTLLRTAGDASDATAATHAEDLATGSRSVLTGVVGTLATLLMLGVLVWLALRTRRIVNVPLLVATAMTGWLAYVSLNPAAVPVSVDGQVSGTAEVADALQHVREARAGQYAPVLGTTDTFATDGANAAEALGALDDPELSEAWEQIQAAQEDVAAAPDPAAAAEVLAGTQEAYAGLDTELSERLDGRLGAAASRVGLPAVVSSGLALLLGLSAAGLAWAGITRRLQDYR</sequence>
<evidence type="ECO:0000313" key="3">
    <source>
        <dbReference type="Proteomes" id="UP001589613"/>
    </source>
</evidence>
<proteinExistence type="predicted"/>
<feature type="transmembrane region" description="Helical" evidence="1">
    <location>
        <begin position="190"/>
        <end position="210"/>
    </location>
</feature>
<comment type="caution">
    <text evidence="2">The sequence shown here is derived from an EMBL/GenBank/DDBJ whole genome shotgun (WGS) entry which is preliminary data.</text>
</comment>
<keyword evidence="1" id="KW-0472">Membrane</keyword>
<accession>A0ABV5UZ73</accession>
<reference evidence="2 3" key="1">
    <citation type="submission" date="2024-09" db="EMBL/GenBank/DDBJ databases">
        <authorList>
            <person name="Sun Q."/>
            <person name="Mori K."/>
        </authorList>
    </citation>
    <scope>NUCLEOTIDE SEQUENCE [LARGE SCALE GENOMIC DNA]</scope>
    <source>
        <strain evidence="2 3">JCM 12763</strain>
    </source>
</reference>
<feature type="transmembrane region" description="Helical" evidence="1">
    <location>
        <begin position="329"/>
        <end position="355"/>
    </location>
</feature>
<keyword evidence="3" id="KW-1185">Reference proteome</keyword>
<dbReference type="Proteomes" id="UP001589613">
    <property type="component" value="Unassembled WGS sequence"/>
</dbReference>
<protein>
    <submittedName>
        <fullName evidence="2">Uncharacterized protein</fullName>
    </submittedName>
</protein>
<keyword evidence="1" id="KW-0812">Transmembrane</keyword>
<name>A0ABV5UZ73_9MICO</name>